<evidence type="ECO:0000259" key="1">
    <source>
        <dbReference type="Pfam" id="PF13976"/>
    </source>
</evidence>
<organism evidence="2 3">
    <name type="scientific">Cajanus cajan</name>
    <name type="common">Pigeon pea</name>
    <name type="synonym">Cajanus indicus</name>
    <dbReference type="NCBI Taxonomy" id="3821"/>
    <lineage>
        <taxon>Eukaryota</taxon>
        <taxon>Viridiplantae</taxon>
        <taxon>Streptophyta</taxon>
        <taxon>Embryophyta</taxon>
        <taxon>Tracheophyta</taxon>
        <taxon>Spermatophyta</taxon>
        <taxon>Magnoliopsida</taxon>
        <taxon>eudicotyledons</taxon>
        <taxon>Gunneridae</taxon>
        <taxon>Pentapetalae</taxon>
        <taxon>rosids</taxon>
        <taxon>fabids</taxon>
        <taxon>Fabales</taxon>
        <taxon>Fabaceae</taxon>
        <taxon>Papilionoideae</taxon>
        <taxon>50 kb inversion clade</taxon>
        <taxon>NPAAA clade</taxon>
        <taxon>indigoferoid/millettioid clade</taxon>
        <taxon>Phaseoleae</taxon>
        <taxon>Cajanus</taxon>
    </lineage>
</organism>
<name>A0A151UGW8_CAJCA</name>
<accession>A0A151UGW8</accession>
<gene>
    <name evidence="2" type="ORF">KK1_048519</name>
</gene>
<dbReference type="AlphaFoldDB" id="A0A151UGW8"/>
<proteinExistence type="predicted"/>
<sequence>MKSTRMIGLAKQVGGLYLLKAKTQEKMAEVQVSNITTESIPESSLWHFRLGHLSHERLETMSRENPIIFINKYAVCDICHLAKKKKLPYLMSKNRASKICELLHFDIWVPIK</sequence>
<keyword evidence="3" id="KW-1185">Reference proteome</keyword>
<dbReference type="Gramene" id="C.cajan_44974.t">
    <property type="protein sequence ID" value="C.cajan_44974.t.cds1"/>
    <property type="gene ID" value="C.cajan_44974"/>
</dbReference>
<feature type="domain" description="GAG-pre-integrase" evidence="1">
    <location>
        <begin position="15"/>
        <end position="83"/>
    </location>
</feature>
<evidence type="ECO:0000313" key="2">
    <source>
        <dbReference type="EMBL" id="KYP78542.1"/>
    </source>
</evidence>
<evidence type="ECO:0000313" key="3">
    <source>
        <dbReference type="Proteomes" id="UP000075243"/>
    </source>
</evidence>
<dbReference type="EMBL" id="AGCT01054068">
    <property type="protein sequence ID" value="KYP78542.1"/>
    <property type="molecule type" value="Genomic_DNA"/>
</dbReference>
<dbReference type="Pfam" id="PF13976">
    <property type="entry name" value="gag_pre-integrs"/>
    <property type="match status" value="1"/>
</dbReference>
<dbReference type="InterPro" id="IPR025724">
    <property type="entry name" value="GAG-pre-integrase_dom"/>
</dbReference>
<comment type="caution">
    <text evidence="2">The sequence shown here is derived from an EMBL/GenBank/DDBJ whole genome shotgun (WGS) entry which is preliminary data.</text>
</comment>
<reference evidence="2" key="1">
    <citation type="journal article" date="2012" name="Nat. Biotechnol.">
        <title>Draft genome sequence of pigeonpea (Cajanus cajan), an orphan legume crop of resource-poor farmers.</title>
        <authorList>
            <person name="Varshney R.K."/>
            <person name="Chen W."/>
            <person name="Li Y."/>
            <person name="Bharti A.K."/>
            <person name="Saxena R.K."/>
            <person name="Schlueter J.A."/>
            <person name="Donoghue M.T."/>
            <person name="Azam S."/>
            <person name="Fan G."/>
            <person name="Whaley A.M."/>
            <person name="Farmer A.D."/>
            <person name="Sheridan J."/>
            <person name="Iwata A."/>
            <person name="Tuteja R."/>
            <person name="Penmetsa R.V."/>
            <person name="Wu W."/>
            <person name="Upadhyaya H.D."/>
            <person name="Yang S.P."/>
            <person name="Shah T."/>
            <person name="Saxena K.B."/>
            <person name="Michael T."/>
            <person name="McCombie W.R."/>
            <person name="Yang B."/>
            <person name="Zhang G."/>
            <person name="Yang H."/>
            <person name="Wang J."/>
            <person name="Spillane C."/>
            <person name="Cook D.R."/>
            <person name="May G.D."/>
            <person name="Xu X."/>
            <person name="Jackson S.A."/>
        </authorList>
    </citation>
    <scope>NUCLEOTIDE SEQUENCE [LARGE SCALE GENOMIC DNA]</scope>
</reference>
<protein>
    <recommendedName>
        <fullName evidence="1">GAG-pre-integrase domain-containing protein</fullName>
    </recommendedName>
</protein>
<dbReference type="Proteomes" id="UP000075243">
    <property type="component" value="Unassembled WGS sequence"/>
</dbReference>